<dbReference type="CDD" id="cd01948">
    <property type="entry name" value="EAL"/>
    <property type="match status" value="1"/>
</dbReference>
<dbReference type="Pfam" id="PF00563">
    <property type="entry name" value="EAL"/>
    <property type="match status" value="1"/>
</dbReference>
<gene>
    <name evidence="4" type="ORF">KIH74_23420</name>
</gene>
<dbReference type="SMART" id="SM00052">
    <property type="entry name" value="EAL"/>
    <property type="match status" value="1"/>
</dbReference>
<feature type="domain" description="EAL" evidence="2">
    <location>
        <begin position="501"/>
        <end position="755"/>
    </location>
</feature>
<dbReference type="Proteomes" id="UP001197247">
    <property type="component" value="Unassembled WGS sequence"/>
</dbReference>
<dbReference type="Gene3D" id="3.20.20.450">
    <property type="entry name" value="EAL domain"/>
    <property type="match status" value="1"/>
</dbReference>
<feature type="transmembrane region" description="Helical" evidence="1">
    <location>
        <begin position="225"/>
        <end position="245"/>
    </location>
</feature>
<feature type="transmembrane region" description="Helical" evidence="1">
    <location>
        <begin position="192"/>
        <end position="213"/>
    </location>
</feature>
<feature type="transmembrane region" description="Helical" evidence="1">
    <location>
        <begin position="38"/>
        <end position="58"/>
    </location>
</feature>
<dbReference type="Gene3D" id="3.30.70.270">
    <property type="match status" value="1"/>
</dbReference>
<dbReference type="EMBL" id="JAHBAY010000010">
    <property type="protein sequence ID" value="MBT0771911.1"/>
    <property type="molecule type" value="Genomic_DNA"/>
</dbReference>
<dbReference type="PANTHER" id="PTHR44757:SF2">
    <property type="entry name" value="BIOFILM ARCHITECTURE MAINTENANCE PROTEIN MBAA"/>
    <property type="match status" value="1"/>
</dbReference>
<accession>A0ABS5TNY5</accession>
<feature type="domain" description="GGDEF" evidence="3">
    <location>
        <begin position="359"/>
        <end position="492"/>
    </location>
</feature>
<keyword evidence="1" id="KW-0812">Transmembrane</keyword>
<dbReference type="PROSITE" id="PS50883">
    <property type="entry name" value="EAL"/>
    <property type="match status" value="1"/>
</dbReference>
<proteinExistence type="predicted"/>
<evidence type="ECO:0000259" key="2">
    <source>
        <dbReference type="PROSITE" id="PS50883"/>
    </source>
</evidence>
<feature type="transmembrane region" description="Helical" evidence="1">
    <location>
        <begin position="16"/>
        <end position="32"/>
    </location>
</feature>
<dbReference type="SUPFAM" id="SSF141868">
    <property type="entry name" value="EAL domain-like"/>
    <property type="match status" value="1"/>
</dbReference>
<dbReference type="PROSITE" id="PS50887">
    <property type="entry name" value="GGDEF"/>
    <property type="match status" value="1"/>
</dbReference>
<feature type="transmembrane region" description="Helical" evidence="1">
    <location>
        <begin position="97"/>
        <end position="117"/>
    </location>
</feature>
<feature type="transmembrane region" description="Helical" evidence="1">
    <location>
        <begin position="162"/>
        <end position="180"/>
    </location>
</feature>
<sequence>MRDTERWSMRHDAGRRYLLVAAVLIGGYWLVPGGAPRSVAQVAVSLSSALAVLVAAWLDRPRRGTWLVFSLGSGLSALADGHAAWQAWHDVPMSYPSWADAGWLGGNVAAALALVLLQRGRRIDAAGLLDTAVVTCGGGLVLWVALFQPLQDGLDLAETVGLLYPVTTIGMLAAAVWLITSTPAPVEGWATAALTCGVLSGLVGNVVYGASAGTLSPQHRWFETFYLLMYVGWGYGALRAASVAARRDTAPSWVVSPLRLVAMYGALLVVPGVLMFDYVRDLNLNHLPIAIASTLLSVLVPARMWLSMRQLQVSTRQRDAYRDDLEHQAAHDSLTDLPNRAYIRELLGALMHRSRRSGSEVALLFVDLDFFKRVNDQLGHAAGDEVLRVTAERMKSVLRAGDVIGRQGGDEFVVLIDPVPSPAELMDIAERLVTAVSAPIMTVAGKASVGASVGVALARDGEVDPEKLLQDADLAAYRAKSNGRGRVEIFDAALRAELDARARLEAEIRAGLAGGQFELHYQPVMSVATGRLRSYEALIRWRHPERGMVPPNDFIPTAEESLLICEIGRWVLDTATRQLAAWTRQDPQGHGDVTMAVNISARHLASRTLVDEVRQALHESGVPASRLVLEITETVLLDEPTADAHLGDLRALGVAVSLDDFGTGYTSIGQLQKLQVDTLKIDQSFLRSQEPATQALVQLMVTAAHAFGLDVVAEGVETQEQLDRLVAIGCELAQGYYLGRPRPARDIEISPSAGPQVNAANG</sequence>
<dbReference type="InterPro" id="IPR000160">
    <property type="entry name" value="GGDEF_dom"/>
</dbReference>
<dbReference type="InterPro" id="IPR052155">
    <property type="entry name" value="Biofilm_reg_signaling"/>
</dbReference>
<evidence type="ECO:0000313" key="5">
    <source>
        <dbReference type="Proteomes" id="UP001197247"/>
    </source>
</evidence>
<protein>
    <submittedName>
        <fullName evidence="4">EAL domain-containing protein</fullName>
    </submittedName>
</protein>
<keyword evidence="1" id="KW-0472">Membrane</keyword>
<reference evidence="4 5" key="1">
    <citation type="submission" date="2021-05" db="EMBL/GenBank/DDBJ databases">
        <title>Kineosporia and Streptomyces sp. nov. two new marine actinobacteria isolated from Coral.</title>
        <authorList>
            <person name="Buangrab K."/>
            <person name="Sutthacheep M."/>
            <person name="Yeemin T."/>
            <person name="Harunari E."/>
            <person name="Igarashi Y."/>
            <person name="Kanchanasin P."/>
            <person name="Tanasupawat S."/>
            <person name="Phongsopitanun W."/>
        </authorList>
    </citation>
    <scope>NUCLEOTIDE SEQUENCE [LARGE SCALE GENOMIC DNA]</scope>
    <source>
        <strain evidence="4 5">J2-2</strain>
    </source>
</reference>
<evidence type="ECO:0000313" key="4">
    <source>
        <dbReference type="EMBL" id="MBT0771911.1"/>
    </source>
</evidence>
<feature type="transmembrane region" description="Helical" evidence="1">
    <location>
        <begin position="129"/>
        <end position="150"/>
    </location>
</feature>
<evidence type="ECO:0000259" key="3">
    <source>
        <dbReference type="PROSITE" id="PS50887"/>
    </source>
</evidence>
<dbReference type="Pfam" id="PF00990">
    <property type="entry name" value="GGDEF"/>
    <property type="match status" value="1"/>
</dbReference>
<name>A0ABS5TNY5_9ACTN</name>
<feature type="transmembrane region" description="Helical" evidence="1">
    <location>
        <begin position="257"/>
        <end position="276"/>
    </location>
</feature>
<dbReference type="NCBIfam" id="TIGR00254">
    <property type="entry name" value="GGDEF"/>
    <property type="match status" value="1"/>
</dbReference>
<keyword evidence="1" id="KW-1133">Transmembrane helix</keyword>
<keyword evidence="5" id="KW-1185">Reference proteome</keyword>
<dbReference type="InterPro" id="IPR029787">
    <property type="entry name" value="Nucleotide_cyclase"/>
</dbReference>
<dbReference type="InterPro" id="IPR035919">
    <property type="entry name" value="EAL_sf"/>
</dbReference>
<dbReference type="RefSeq" id="WP_214158276.1">
    <property type="nucleotide sequence ID" value="NZ_JAHBAY010000010.1"/>
</dbReference>
<dbReference type="SUPFAM" id="SSF55073">
    <property type="entry name" value="Nucleotide cyclase"/>
    <property type="match status" value="1"/>
</dbReference>
<dbReference type="CDD" id="cd01949">
    <property type="entry name" value="GGDEF"/>
    <property type="match status" value="1"/>
</dbReference>
<dbReference type="InterPro" id="IPR001633">
    <property type="entry name" value="EAL_dom"/>
</dbReference>
<dbReference type="SMART" id="SM00267">
    <property type="entry name" value="GGDEF"/>
    <property type="match status" value="1"/>
</dbReference>
<dbReference type="InterPro" id="IPR043128">
    <property type="entry name" value="Rev_trsase/Diguanyl_cyclase"/>
</dbReference>
<feature type="transmembrane region" description="Helical" evidence="1">
    <location>
        <begin position="65"/>
        <end position="85"/>
    </location>
</feature>
<dbReference type="PANTHER" id="PTHR44757">
    <property type="entry name" value="DIGUANYLATE CYCLASE DGCP"/>
    <property type="match status" value="1"/>
</dbReference>
<feature type="transmembrane region" description="Helical" evidence="1">
    <location>
        <begin position="288"/>
        <end position="306"/>
    </location>
</feature>
<comment type="caution">
    <text evidence="4">The sequence shown here is derived from an EMBL/GenBank/DDBJ whole genome shotgun (WGS) entry which is preliminary data.</text>
</comment>
<evidence type="ECO:0000256" key="1">
    <source>
        <dbReference type="SAM" id="Phobius"/>
    </source>
</evidence>
<organism evidence="4 5">
    <name type="scientific">Kineosporia corallincola</name>
    <dbReference type="NCBI Taxonomy" id="2835133"/>
    <lineage>
        <taxon>Bacteria</taxon>
        <taxon>Bacillati</taxon>
        <taxon>Actinomycetota</taxon>
        <taxon>Actinomycetes</taxon>
        <taxon>Kineosporiales</taxon>
        <taxon>Kineosporiaceae</taxon>
        <taxon>Kineosporia</taxon>
    </lineage>
</organism>